<evidence type="ECO:0000313" key="3">
    <source>
        <dbReference type="EnsemblPlants" id="LPERR06G06590.1"/>
    </source>
</evidence>
<dbReference type="PIRSF" id="PIRSF017811">
    <property type="entry name" value="CDK_inhib_pln"/>
    <property type="match status" value="1"/>
</dbReference>
<sequence>MGKKRDGTRKRRGAFARVVVGGVRTRSVTARRRKAVASAAVELSRQPLGNREADQTRTPRAVELYSGEEAMVGTGISSRSASTASWADAGARERTPSPRSSGATGAGEVCGVVCSCTQASDQDSNEDSSVVGDSGFHRERRETTPPGESSDEESSHAAEDKQERRHRGRISTASATAIIDTPARMRSVRIPPAAEIEEFLAAAERAEAQRFAAK</sequence>
<dbReference type="InterPro" id="IPR044275">
    <property type="entry name" value="KRP"/>
</dbReference>
<evidence type="ECO:0000313" key="4">
    <source>
        <dbReference type="Proteomes" id="UP000032180"/>
    </source>
</evidence>
<evidence type="ECO:0000256" key="2">
    <source>
        <dbReference type="SAM" id="MobiDB-lite"/>
    </source>
</evidence>
<feature type="compositionally biased region" description="Basic and acidic residues" evidence="2">
    <location>
        <begin position="153"/>
        <end position="163"/>
    </location>
</feature>
<accession>A0A0D9WN77</accession>
<dbReference type="GO" id="GO:0051726">
    <property type="term" value="P:regulation of cell cycle"/>
    <property type="evidence" value="ECO:0007669"/>
    <property type="project" value="InterPro"/>
</dbReference>
<keyword evidence="4" id="KW-1185">Reference proteome</keyword>
<feature type="compositionally biased region" description="Polar residues" evidence="2">
    <location>
        <begin position="75"/>
        <end position="85"/>
    </location>
</feature>
<evidence type="ECO:0000256" key="1">
    <source>
        <dbReference type="PIRNR" id="PIRNR017811"/>
    </source>
</evidence>
<comment type="similarity">
    <text evidence="1">Belongs to the CDI family. ICK/KRP subfamily.</text>
</comment>
<reference evidence="4" key="2">
    <citation type="submission" date="2013-12" db="EMBL/GenBank/DDBJ databases">
        <authorList>
            <person name="Yu Y."/>
            <person name="Lee S."/>
            <person name="de Baynast K."/>
            <person name="Wissotski M."/>
            <person name="Liu L."/>
            <person name="Talag J."/>
            <person name="Goicoechea J."/>
            <person name="Angelova A."/>
            <person name="Jetty R."/>
            <person name="Kudrna D."/>
            <person name="Golser W."/>
            <person name="Rivera L."/>
            <person name="Zhang J."/>
            <person name="Wing R."/>
        </authorList>
    </citation>
    <scope>NUCLEOTIDE SEQUENCE</scope>
</reference>
<dbReference type="Gramene" id="LPERR06G06590.1">
    <property type="protein sequence ID" value="LPERR06G06590.1"/>
    <property type="gene ID" value="LPERR06G06590"/>
</dbReference>
<organism evidence="3 4">
    <name type="scientific">Leersia perrieri</name>
    <dbReference type="NCBI Taxonomy" id="77586"/>
    <lineage>
        <taxon>Eukaryota</taxon>
        <taxon>Viridiplantae</taxon>
        <taxon>Streptophyta</taxon>
        <taxon>Embryophyta</taxon>
        <taxon>Tracheophyta</taxon>
        <taxon>Spermatophyta</taxon>
        <taxon>Magnoliopsida</taxon>
        <taxon>Liliopsida</taxon>
        <taxon>Poales</taxon>
        <taxon>Poaceae</taxon>
        <taxon>BOP clade</taxon>
        <taxon>Oryzoideae</taxon>
        <taxon>Oryzeae</taxon>
        <taxon>Oryzinae</taxon>
        <taxon>Leersia</taxon>
    </lineage>
</organism>
<keyword evidence="1" id="KW-0649">Protein kinase inhibitor</keyword>
<dbReference type="PANTHER" id="PTHR46776">
    <property type="entry name" value="CYCLIN-DEPENDENT KINASE INHIBITOR 4-RELATED"/>
    <property type="match status" value="1"/>
</dbReference>
<dbReference type="GO" id="GO:0005634">
    <property type="term" value="C:nucleus"/>
    <property type="evidence" value="ECO:0007669"/>
    <property type="project" value="UniProtKB-UniRule"/>
</dbReference>
<feature type="region of interest" description="Disordered" evidence="2">
    <location>
        <begin position="38"/>
        <end position="180"/>
    </location>
</feature>
<proteinExistence type="inferred from homology"/>
<dbReference type="EnsemblPlants" id="LPERR06G06590.1">
    <property type="protein sequence ID" value="LPERR06G06590.1"/>
    <property type="gene ID" value="LPERR06G06590"/>
</dbReference>
<protein>
    <recommendedName>
        <fullName evidence="1">Cyclin-dependent kinase inhibitor</fullName>
    </recommendedName>
</protein>
<reference evidence="3 4" key="1">
    <citation type="submission" date="2012-08" db="EMBL/GenBank/DDBJ databases">
        <title>Oryza genome evolution.</title>
        <authorList>
            <person name="Wing R.A."/>
        </authorList>
    </citation>
    <scope>NUCLEOTIDE SEQUENCE</scope>
</reference>
<dbReference type="HOGENOM" id="CLU_1290643_0_0_1"/>
<dbReference type="GO" id="GO:0004861">
    <property type="term" value="F:cyclin-dependent protein serine/threonine kinase inhibitor activity"/>
    <property type="evidence" value="ECO:0007669"/>
    <property type="project" value="UniProtKB-UniRule"/>
</dbReference>
<reference evidence="3" key="3">
    <citation type="submission" date="2015-04" db="UniProtKB">
        <authorList>
            <consortium name="EnsemblPlants"/>
        </authorList>
    </citation>
    <scope>IDENTIFICATION</scope>
</reference>
<dbReference type="Proteomes" id="UP000032180">
    <property type="component" value="Chromosome 6"/>
</dbReference>
<dbReference type="AlphaFoldDB" id="A0A0D9WN77"/>
<name>A0A0D9WN77_9ORYZ</name>